<dbReference type="PROSITE" id="PS50038">
    <property type="entry name" value="FZ"/>
    <property type="match status" value="12"/>
</dbReference>
<dbReference type="PANTHER" id="PTHR11309">
    <property type="entry name" value="FRIZZLED"/>
    <property type="match status" value="1"/>
</dbReference>
<evidence type="ECO:0000313" key="6">
    <source>
        <dbReference type="EMBL" id="RVE63076.1"/>
    </source>
</evidence>
<feature type="disulfide bond" evidence="3">
    <location>
        <begin position="1186"/>
        <end position="1210"/>
    </location>
</feature>
<feature type="disulfide bond" evidence="3">
    <location>
        <begin position="1112"/>
        <end position="1173"/>
    </location>
</feature>
<feature type="domain" description="FZ" evidence="5">
    <location>
        <begin position="23"/>
        <end position="132"/>
    </location>
</feature>
<feature type="domain" description="FZ" evidence="5">
    <location>
        <begin position="871"/>
        <end position="980"/>
    </location>
</feature>
<feature type="domain" description="FZ" evidence="5">
    <location>
        <begin position="989"/>
        <end position="1098"/>
    </location>
</feature>
<dbReference type="InterPro" id="IPR020067">
    <property type="entry name" value="Frizzled_dom"/>
</dbReference>
<dbReference type="InterPro" id="IPR011992">
    <property type="entry name" value="EF-hand-dom_pair"/>
</dbReference>
<evidence type="ECO:0000256" key="1">
    <source>
        <dbReference type="ARBA" id="ARBA00022473"/>
    </source>
</evidence>
<feature type="disulfide bond" evidence="3">
    <location>
        <begin position="385"/>
        <end position="446"/>
    </location>
</feature>
<name>A0A437CK21_ORYJA</name>
<feature type="disulfide bond" evidence="3">
    <location>
        <begin position="1120"/>
        <end position="1166"/>
    </location>
</feature>
<feature type="disulfide bond" evidence="3">
    <location>
        <begin position="1360"/>
        <end position="1406"/>
    </location>
</feature>
<feature type="disulfide bond" evidence="3">
    <location>
        <begin position="577"/>
        <end position="601"/>
    </location>
</feature>
<organism evidence="6 7">
    <name type="scientific">Oryzias javanicus</name>
    <name type="common">Javanese ricefish</name>
    <name type="synonym">Aplocheilus javanicus</name>
    <dbReference type="NCBI Taxonomy" id="123683"/>
    <lineage>
        <taxon>Eukaryota</taxon>
        <taxon>Metazoa</taxon>
        <taxon>Chordata</taxon>
        <taxon>Craniata</taxon>
        <taxon>Vertebrata</taxon>
        <taxon>Euteleostomi</taxon>
        <taxon>Actinopterygii</taxon>
        <taxon>Neopterygii</taxon>
        <taxon>Teleostei</taxon>
        <taxon>Neoteleostei</taxon>
        <taxon>Acanthomorphata</taxon>
        <taxon>Ovalentaria</taxon>
        <taxon>Atherinomorphae</taxon>
        <taxon>Beloniformes</taxon>
        <taxon>Adrianichthyidae</taxon>
        <taxon>Oryziinae</taxon>
        <taxon>Oryzias</taxon>
    </lineage>
</organism>
<feature type="disulfide bond" evidence="3">
    <location>
        <begin position="1308"/>
        <end position="1332"/>
    </location>
</feature>
<accession>A0A437CK21</accession>
<feature type="chain" id="PRO_5019320357" description="FZ domain-containing protein" evidence="4">
    <location>
        <begin position="21"/>
        <end position="1621"/>
    </location>
</feature>
<dbReference type="InterPro" id="IPR036790">
    <property type="entry name" value="Frizzled_dom_sf"/>
</dbReference>
<evidence type="ECO:0000256" key="2">
    <source>
        <dbReference type="ARBA" id="ARBA00023157"/>
    </source>
</evidence>
<dbReference type="GO" id="GO:0060070">
    <property type="term" value="P:canonical Wnt signaling pathway"/>
    <property type="evidence" value="ECO:0007669"/>
    <property type="project" value="TreeGrafter"/>
</dbReference>
<feature type="disulfide bond" evidence="3">
    <location>
        <begin position="792"/>
        <end position="830"/>
    </location>
</feature>
<dbReference type="CDD" id="cd07066">
    <property type="entry name" value="CRD_FZ"/>
    <property type="match status" value="5"/>
</dbReference>
<feature type="disulfide bond" evidence="3">
    <location>
        <begin position="337"/>
        <end position="361"/>
    </location>
</feature>
<evidence type="ECO:0000256" key="3">
    <source>
        <dbReference type="PROSITE-ProRule" id="PRU00090"/>
    </source>
</evidence>
<dbReference type="OrthoDB" id="10053709at2759"/>
<feature type="disulfide bond" evidence="3">
    <location>
        <begin position="97"/>
        <end position="121"/>
    </location>
</feature>
<dbReference type="Pfam" id="PF01392">
    <property type="entry name" value="Fz"/>
    <property type="match status" value="12"/>
</dbReference>
<dbReference type="SUPFAM" id="SSF47473">
    <property type="entry name" value="EF-hand"/>
    <property type="match status" value="1"/>
</dbReference>
<sequence>MKHVFLLVVSLLQAPQQARTRTDDRTNCKPVTASFCQGLGYSTTPHPDGVQGFSLSQIGQIVETACSPHIATVMCRVVVPECGSENNSWKKPCRALCQKVKKDCESTLREKWLFWPMRLGCENLPESDCIQSQDNHVTPVPPPTCQRITVPLCADLPYTETIMPNILGHKSQDEAAMAMRQFSSLIRGQCSSHLKPFLCSAYTPKCVSGRAQPPCRRLCEQAKSECAISMRNFGLQWPEALKCDAFTTESCEQAPQSARTRTDDRTNCKPVTASFCQGLGYSTTPHPDGVQGFSLRQIGQIVETACSPHIATVMCRVVVPECGSENNSRKKPCRALCQKVKKECESPLMAKWLFWPMRLGCESLPESDCIQDGALPVTPVPPPTCQRITVPLCAEMPYTETIMPNVLGHKTQDEAAMAMRQFSSLARGQCSSHLKPFLCSAYTPKCVSGRAQPPCRRLCEQAKSECAISMRNLGFQWPEALKCETFTTESCEQAPQSARTRTDDRTNCKPVTASFCQGLGYSTTPHPDGVQGFSLRQIGQIVETACSPHIATVMCRVVVPECGSENNSRKKPCRALCQKVKKECESPLMAKWLFWPMRLGCESLPESDCVQDGALPVTPVPPPTCQRITVPLCADLPYTETIMPNILGHKTQDEAAMAMRQFSSLIRGQCSSHLKPFLCSAYAPKCVSGRAQPPCRRLCEQAKSECAASMRNFGLQWPEALKCEAFTTESCEQVVSLIQAPQSARTRTDDRTNCKPVTASFCQGLGYSTTPYPDGVQGFSLRQIGQIVETACSPHIATVMCRVVVPECGSENETRKKPCRALCQKVKKECDSVLLGKFLFWPMRLGCDSLPESDCVQDEMRSVAPVPPPTCQRITVPLCADLPYTETVMPNILGHKTQDEAAMAMRQFSSLIRGQCSSHLKPFLCSAYAPKCVSGRAQPPCRRLCEQAKSECAISMRSFGLQWPEALKCEAFTTESCEQAPQPARTRTDDRTTCKPVTASFCQGLGYSTTPYPNGVLGYQLQQVGQLVETACSPHIATLMCRVVVPECGSENDSRKKPCRALCQKVKKDCEPAFRTKRLSWPMKLRCESLPESNCVQIQEVSVKPTVPAATCHKITVPLCTDLPYTETIMPNILGHKTQEEAGLEVHQFSPLVKVECSRHLKPFLCSVYTPKCVSGRRQAPCRALCEQARSGCEPLMRNFGFQWPNSLNCETFTSESCEQVPPLRFLEKTSSSCQAIRSSFCKDLPYTQTVIPGILGHPTQEEANLAINTFTPLIELGCSPHIKTFLCSAFFPKCVFGAAQSPCKVLCEQVRSSCEPVLNSFSYKWPEDLKCEAFTNEHCEQYGMSSSGDICEPITIPMCQGLSYNQTIVPNLLGHTSQREAVTKMSFFNSIVQTVCPADIRHFLCRVYAPQCVEGQVQRPCRSLCEQAKRDCEGLIVNFGVSWPAELQCHLYPEENCVSLQEKSKMEVMHAEDVLEKLNAGGYTVHGKSLTLKTAQLLTVLMDRNKSGDLDAMEFFKLEHFVATIRREYAENYDRRNPAVTKIQMKKAIAAHDFSLDGETFDALWSVQHSKTGIDYDDYMAAVTKLYILKDRFQAHLLDLPCNCHVASFSLDQFMKAAIL</sequence>
<comment type="caution">
    <text evidence="3">Lacks conserved residue(s) required for the propagation of feature annotation.</text>
</comment>
<feature type="disulfide bond" evidence="3">
    <location>
        <begin position="1234"/>
        <end position="1295"/>
    </location>
</feature>
<feature type="disulfide bond" evidence="3">
    <location>
        <begin position="945"/>
        <end position="969"/>
    </location>
</feature>
<dbReference type="Gene3D" id="1.10.2000.10">
    <property type="entry name" value="Frizzled cysteine-rich domain"/>
    <property type="match status" value="12"/>
</dbReference>
<feature type="disulfide bond" evidence="3">
    <location>
        <begin position="879"/>
        <end position="925"/>
    </location>
</feature>
<feature type="disulfide bond" evidence="3">
    <location>
        <begin position="1352"/>
        <end position="1413"/>
    </location>
</feature>
<feature type="disulfide bond" evidence="3">
    <location>
        <begin position="393"/>
        <end position="439"/>
    </location>
</feature>
<feature type="domain" description="FZ" evidence="5">
    <location>
        <begin position="1347"/>
        <end position="1461"/>
    </location>
</feature>
<dbReference type="SMART" id="SM00063">
    <property type="entry name" value="FRI"/>
    <property type="match status" value="12"/>
</dbReference>
<evidence type="ECO:0000256" key="4">
    <source>
        <dbReference type="SAM" id="SignalP"/>
    </source>
</evidence>
<feature type="domain" description="FZ" evidence="5">
    <location>
        <begin position="263"/>
        <end position="372"/>
    </location>
</feature>
<feature type="disulfide bond" evidence="3">
    <location>
        <begin position="699"/>
        <end position="723"/>
    </location>
</feature>
<feature type="disulfide bond" evidence="3">
    <location>
        <begin position="871"/>
        <end position="932"/>
    </location>
</feature>
<feature type="domain" description="FZ" evidence="5">
    <location>
        <begin position="749"/>
        <end position="858"/>
    </location>
</feature>
<dbReference type="GO" id="GO:0042813">
    <property type="term" value="F:Wnt receptor activity"/>
    <property type="evidence" value="ECO:0007669"/>
    <property type="project" value="TreeGrafter"/>
</dbReference>
<feature type="disulfide bond" evidence="3">
    <location>
        <begin position="66"/>
        <end position="104"/>
    </location>
</feature>
<feature type="disulfide bond" evidence="3">
    <location>
        <begin position="306"/>
        <end position="344"/>
    </location>
</feature>
<feature type="domain" description="FZ" evidence="5">
    <location>
        <begin position="503"/>
        <end position="612"/>
    </location>
</feature>
<keyword evidence="2 3" id="KW-1015">Disulfide bond</keyword>
<feature type="disulfide bond" evidence="3">
    <location>
        <begin position="823"/>
        <end position="847"/>
    </location>
</feature>
<gene>
    <name evidence="6" type="ORF">OJAV_G00163260</name>
</gene>
<reference evidence="6 7" key="2">
    <citation type="submission" date="2019-01" db="EMBL/GenBank/DDBJ databases">
        <title>A chromosome length genome reference of the Java medaka (oryzias javanicus).</title>
        <authorList>
            <person name="Herpin A."/>
            <person name="Takehana Y."/>
            <person name="Naruse K."/>
            <person name="Ansai S."/>
            <person name="Kawaguchi M."/>
        </authorList>
    </citation>
    <scope>NUCLEOTIDE SEQUENCE [LARGE SCALE GENOMIC DNA]</scope>
    <source>
        <strain evidence="6">RS831</strain>
        <tissue evidence="6">Whole body</tissue>
    </source>
</reference>
<feature type="disulfide bond" evidence="3">
    <location>
        <begin position="1063"/>
        <end position="1087"/>
    </location>
</feature>
<reference evidence="6 7" key="1">
    <citation type="submission" date="2018-11" db="EMBL/GenBank/DDBJ databases">
        <authorList>
            <person name="Lopez-Roques C."/>
            <person name="Donnadieu C."/>
            <person name="Bouchez O."/>
            <person name="Klopp C."/>
            <person name="Cabau C."/>
            <person name="Zahm M."/>
        </authorList>
    </citation>
    <scope>NUCLEOTIDE SEQUENCE [LARGE SCALE GENOMIC DNA]</scope>
    <source>
        <strain evidence="6">RS831</strain>
        <tissue evidence="6">Whole body</tissue>
    </source>
</reference>
<feature type="disulfide bond" evidence="3">
    <location>
        <begin position="153"/>
        <end position="199"/>
    </location>
</feature>
<feature type="domain" description="FZ" evidence="5">
    <location>
        <begin position="1229"/>
        <end position="1355"/>
    </location>
</feature>
<feature type="disulfide bond" evidence="3">
    <location>
        <begin position="546"/>
        <end position="584"/>
    </location>
</feature>
<feature type="disulfide bond" evidence="3">
    <location>
        <begin position="1032"/>
        <end position="1070"/>
    </location>
</feature>
<keyword evidence="4" id="KW-0732">Signal</keyword>
<protein>
    <recommendedName>
        <fullName evidence="5">FZ domain-containing protein</fullName>
    </recommendedName>
</protein>
<feature type="disulfide bond" evidence="3">
    <location>
        <begin position="145"/>
        <end position="206"/>
    </location>
</feature>
<feature type="disulfide bond" evidence="3">
    <location>
        <begin position="625"/>
        <end position="686"/>
    </location>
</feature>
<dbReference type="EMBL" id="CM012452">
    <property type="protein sequence ID" value="RVE63076.1"/>
    <property type="molecule type" value="Genomic_DNA"/>
</dbReference>
<dbReference type="GO" id="GO:0017147">
    <property type="term" value="F:Wnt-protein binding"/>
    <property type="evidence" value="ECO:0007669"/>
    <property type="project" value="TreeGrafter"/>
</dbReference>
<dbReference type="GO" id="GO:0005886">
    <property type="term" value="C:plasma membrane"/>
    <property type="evidence" value="ECO:0007669"/>
    <property type="project" value="TreeGrafter"/>
</dbReference>
<keyword evidence="1" id="KW-0217">Developmental protein</keyword>
<feature type="domain" description="FZ" evidence="5">
    <location>
        <begin position="385"/>
        <end position="511"/>
    </location>
</feature>
<feature type="disulfide bond" evidence="3">
    <location>
        <begin position="459"/>
        <end position="483"/>
    </location>
</feature>
<proteinExistence type="predicted"/>
<keyword evidence="7" id="KW-1185">Reference proteome</keyword>
<feature type="domain" description="FZ" evidence="5">
    <location>
        <begin position="625"/>
        <end position="734"/>
    </location>
</feature>
<dbReference type="GO" id="GO:0035567">
    <property type="term" value="P:non-canonical Wnt signaling pathway"/>
    <property type="evidence" value="ECO:0007669"/>
    <property type="project" value="TreeGrafter"/>
</dbReference>
<feature type="disulfide bond" evidence="3">
    <location>
        <begin position="633"/>
        <end position="679"/>
    </location>
</feature>
<feature type="signal peptide" evidence="4">
    <location>
        <begin position="1"/>
        <end position="20"/>
    </location>
</feature>
<feature type="disulfide bond" evidence="3">
    <location>
        <begin position="219"/>
        <end position="243"/>
    </location>
</feature>
<dbReference type="InterPro" id="IPR015526">
    <property type="entry name" value="Frizzled/SFRP"/>
</dbReference>
<dbReference type="Proteomes" id="UP000283210">
    <property type="component" value="Chromosome 16"/>
</dbReference>
<feature type="disulfide bond" evidence="3">
    <location>
        <begin position="1426"/>
        <end position="1450"/>
    </location>
</feature>
<feature type="domain" description="FZ" evidence="5">
    <location>
        <begin position="1107"/>
        <end position="1221"/>
    </location>
</feature>
<dbReference type="PANTHER" id="PTHR11309:SF97">
    <property type="entry name" value="SECRETED FRIZZLED-RELATED PROTEIN 3"/>
    <property type="match status" value="1"/>
</dbReference>
<dbReference type="Gene3D" id="1.10.238.10">
    <property type="entry name" value="EF-hand"/>
    <property type="match status" value="1"/>
</dbReference>
<feature type="domain" description="FZ" evidence="5">
    <location>
        <begin position="145"/>
        <end position="271"/>
    </location>
</feature>
<evidence type="ECO:0000259" key="5">
    <source>
        <dbReference type="PROSITE" id="PS50038"/>
    </source>
</evidence>
<dbReference type="SUPFAM" id="SSF63501">
    <property type="entry name" value="Frizzled cysteine-rich domain"/>
    <property type="match status" value="12"/>
</dbReference>
<evidence type="ECO:0000313" key="7">
    <source>
        <dbReference type="Proteomes" id="UP000283210"/>
    </source>
</evidence>
<feature type="disulfide bond" evidence="3">
    <location>
        <begin position="1242"/>
        <end position="1288"/>
    </location>
</feature>